<evidence type="ECO:0000313" key="1">
    <source>
        <dbReference type="EMBL" id="KAG1342834.1"/>
    </source>
</evidence>
<accession>A0A8K0IA51</accession>
<dbReference type="Proteomes" id="UP000797356">
    <property type="component" value="Chromosome 5"/>
</dbReference>
<protein>
    <submittedName>
        <fullName evidence="1">Uncharacterized protein</fullName>
    </submittedName>
</protein>
<comment type="caution">
    <text evidence="1">The sequence shown here is derived from an EMBL/GenBank/DDBJ whole genome shotgun (WGS) entry which is preliminary data.</text>
</comment>
<evidence type="ECO:0000313" key="2">
    <source>
        <dbReference type="Proteomes" id="UP000797356"/>
    </source>
</evidence>
<organism evidence="1 2">
    <name type="scientific">Cocos nucifera</name>
    <name type="common">Coconut palm</name>
    <dbReference type="NCBI Taxonomy" id="13894"/>
    <lineage>
        <taxon>Eukaryota</taxon>
        <taxon>Viridiplantae</taxon>
        <taxon>Streptophyta</taxon>
        <taxon>Embryophyta</taxon>
        <taxon>Tracheophyta</taxon>
        <taxon>Spermatophyta</taxon>
        <taxon>Magnoliopsida</taxon>
        <taxon>Liliopsida</taxon>
        <taxon>Arecaceae</taxon>
        <taxon>Arecoideae</taxon>
        <taxon>Cocoseae</taxon>
        <taxon>Attaleinae</taxon>
        <taxon>Cocos</taxon>
    </lineage>
</organism>
<keyword evidence="2" id="KW-1185">Reference proteome</keyword>
<reference evidence="1" key="2">
    <citation type="submission" date="2019-07" db="EMBL/GenBank/DDBJ databases">
        <authorList>
            <person name="Yang Y."/>
            <person name="Bocs S."/>
            <person name="Baudouin L."/>
        </authorList>
    </citation>
    <scope>NUCLEOTIDE SEQUENCE</scope>
    <source>
        <tissue evidence="1">Spear leaf of Hainan Tall coconut</tissue>
    </source>
</reference>
<name>A0A8K0IA51_COCNU</name>
<dbReference type="AlphaFoldDB" id="A0A8K0IA51"/>
<sequence length="118" mass="13205">MLAARCQAYQSSEELELADLSGNSWLSHFQQIARASSMCCYLLSQLDPIRSGSTNAGQVLVWPSPCPIKDFGAGFCRIDQIILVGQGWSKPWHSTIAVEWQSARKSRCVEEWNDINDI</sequence>
<gene>
    <name evidence="1" type="ORF">COCNU_05G010630</name>
</gene>
<dbReference type="EMBL" id="CM017876">
    <property type="protein sequence ID" value="KAG1342834.1"/>
    <property type="molecule type" value="Genomic_DNA"/>
</dbReference>
<proteinExistence type="predicted"/>
<reference evidence="1" key="1">
    <citation type="journal article" date="2017" name="Gigascience">
        <title>The genome draft of coconut (Cocos nucifera).</title>
        <authorList>
            <person name="Xiao Y."/>
            <person name="Xu P."/>
            <person name="Fan H."/>
            <person name="Baudouin L."/>
            <person name="Xia W."/>
            <person name="Bocs S."/>
            <person name="Xu J."/>
            <person name="Li Q."/>
            <person name="Guo A."/>
            <person name="Zhou L."/>
            <person name="Li J."/>
            <person name="Wu Y."/>
            <person name="Ma Z."/>
            <person name="Armero A."/>
            <person name="Issali A.E."/>
            <person name="Liu N."/>
            <person name="Peng M."/>
            <person name="Yang Y."/>
        </authorList>
    </citation>
    <scope>NUCLEOTIDE SEQUENCE</scope>
    <source>
        <tissue evidence="1">Spear leaf of Hainan Tall coconut</tissue>
    </source>
</reference>